<dbReference type="Proteomes" id="UP000243686">
    <property type="component" value="Unassembled WGS sequence"/>
</dbReference>
<dbReference type="GO" id="GO:0006364">
    <property type="term" value="P:rRNA processing"/>
    <property type="evidence" value="ECO:0007669"/>
    <property type="project" value="UniProtKB-UniRule"/>
</dbReference>
<comment type="function">
    <text evidence="2">Probable methyltransferase required to silence rDNA.</text>
</comment>
<evidence type="ECO:0000256" key="2">
    <source>
        <dbReference type="RuleBase" id="RU365074"/>
    </source>
</evidence>
<dbReference type="Pfam" id="PF05148">
    <property type="entry name" value="Methyltransf_8"/>
    <property type="match status" value="1"/>
</dbReference>
<gene>
    <name evidence="3" type="ORF">X801_08501</name>
</gene>
<dbReference type="GO" id="GO:0032259">
    <property type="term" value="P:methylation"/>
    <property type="evidence" value="ECO:0007669"/>
    <property type="project" value="UniProtKB-KW"/>
</dbReference>
<dbReference type="GO" id="GO:0008168">
    <property type="term" value="F:methyltransferase activity"/>
    <property type="evidence" value="ECO:0007669"/>
    <property type="project" value="UniProtKB-KW"/>
</dbReference>
<reference evidence="3 4" key="1">
    <citation type="submission" date="2015-03" db="EMBL/GenBank/DDBJ databases">
        <title>Draft genome of the nematode, Opisthorchis viverrini.</title>
        <authorList>
            <person name="Mitreva M."/>
        </authorList>
    </citation>
    <scope>NUCLEOTIDE SEQUENCE [LARGE SCALE GENOMIC DNA]</scope>
    <source>
        <strain evidence="3">Khon Kaen</strain>
    </source>
</reference>
<comment type="subcellular location">
    <subcellularLocation>
        <location evidence="2">Nucleus</location>
        <location evidence="2">Nucleolus</location>
    </subcellularLocation>
</comment>
<keyword evidence="2" id="KW-0808">Transferase</keyword>
<proteinExistence type="inferred from homology"/>
<dbReference type="PANTHER" id="PTHR12787:SF0">
    <property type="entry name" value="RIBOSOMAL RNA-PROCESSING PROTEIN 8"/>
    <property type="match status" value="1"/>
</dbReference>
<dbReference type="EC" id="2.1.1.-" evidence="2"/>
<comment type="similarity">
    <text evidence="2">Belongs to the methyltransferase superfamily. RRP8 family.</text>
</comment>
<dbReference type="EMBL" id="KV902996">
    <property type="protein sequence ID" value="OON15691.1"/>
    <property type="molecule type" value="Genomic_DNA"/>
</dbReference>
<sequence length="88" mass="10303">MDFQRSQSLRTSFCSGELLIVDVTSRFEGAFPAFLKKLKRFGFQCEFSETTEDTYFVRARLRKTEDCTHTPVSHMPVLKLNPCVYKKR</sequence>
<organism evidence="3 4">
    <name type="scientific">Opisthorchis viverrini</name>
    <name type="common">Southeast Asian liver fluke</name>
    <dbReference type="NCBI Taxonomy" id="6198"/>
    <lineage>
        <taxon>Eukaryota</taxon>
        <taxon>Metazoa</taxon>
        <taxon>Spiralia</taxon>
        <taxon>Lophotrochozoa</taxon>
        <taxon>Platyhelminthes</taxon>
        <taxon>Trematoda</taxon>
        <taxon>Digenea</taxon>
        <taxon>Opisthorchiida</taxon>
        <taxon>Opisthorchiata</taxon>
        <taxon>Opisthorchiidae</taxon>
        <taxon>Opisthorchis</taxon>
    </lineage>
</organism>
<accession>A0A1S8WMR6</accession>
<evidence type="ECO:0000313" key="3">
    <source>
        <dbReference type="EMBL" id="OON15691.1"/>
    </source>
</evidence>
<keyword evidence="2" id="KW-0698">rRNA processing</keyword>
<dbReference type="AlphaFoldDB" id="A0A1S8WMR6"/>
<dbReference type="InterPro" id="IPR029063">
    <property type="entry name" value="SAM-dependent_MTases_sf"/>
</dbReference>
<keyword evidence="2" id="KW-0539">Nucleus</keyword>
<evidence type="ECO:0000313" key="4">
    <source>
        <dbReference type="Proteomes" id="UP000243686"/>
    </source>
</evidence>
<keyword evidence="4" id="KW-1185">Reference proteome</keyword>
<protein>
    <recommendedName>
        <fullName evidence="1 2">Ribosomal RNA-processing protein 8</fullName>
        <ecNumber evidence="2">2.1.1.-</ecNumber>
    </recommendedName>
</protein>
<dbReference type="InterPro" id="IPR007823">
    <property type="entry name" value="RRP8"/>
</dbReference>
<evidence type="ECO:0000256" key="1">
    <source>
        <dbReference type="ARBA" id="ARBA00020203"/>
    </source>
</evidence>
<keyword evidence="2" id="KW-0489">Methyltransferase</keyword>
<dbReference type="GO" id="GO:0005730">
    <property type="term" value="C:nucleolus"/>
    <property type="evidence" value="ECO:0007669"/>
    <property type="project" value="UniProtKB-SubCell"/>
</dbReference>
<dbReference type="Gene3D" id="3.40.50.150">
    <property type="entry name" value="Vaccinia Virus protein VP39"/>
    <property type="match status" value="1"/>
</dbReference>
<keyword evidence="2" id="KW-0949">S-adenosyl-L-methionine</keyword>
<dbReference type="PANTHER" id="PTHR12787">
    <property type="entry name" value="RIBOSOMAL RNA-PROCESSING PROTEIN 8"/>
    <property type="match status" value="1"/>
</dbReference>
<name>A0A1S8WMR6_OPIVI</name>